<protein>
    <recommendedName>
        <fullName evidence="3">SseB protein N-terminal domain-containing protein</fullName>
    </recommendedName>
</protein>
<dbReference type="EMBL" id="PDYF01000024">
    <property type="protein sequence ID" value="PHU34421.1"/>
    <property type="molecule type" value="Genomic_DNA"/>
</dbReference>
<evidence type="ECO:0000313" key="1">
    <source>
        <dbReference type="EMBL" id="PHU34421.1"/>
    </source>
</evidence>
<comment type="caution">
    <text evidence="1">The sequence shown here is derived from an EMBL/GenBank/DDBJ whole genome shotgun (WGS) entry which is preliminary data.</text>
</comment>
<evidence type="ECO:0000313" key="2">
    <source>
        <dbReference type="Proteomes" id="UP000225889"/>
    </source>
</evidence>
<sequence length="302" mass="33864">METITRDELKELEGRTLRIVTMNGGLLRNRDSAFFAALNDEEAQAFCEIVRSELPEGEYEFSTVGFEVPDISYFSLLFDNNYPGFEIVNLGFFAAADLLYEKRRDVVAKIQRMYDGSKCLYVALTEEGKAISQPVGNTHATISFFTKEEDARAIAEAGVGEHTIERWITNPPLDTTVFTIDGEVVYGWEIIEAANNVWKQFLVGTEKLKSLVGGKELHILAADDDSGAIMRCQGLPILFATEKALKEFADLNKAQMTHEFFDMTVSNADGIQMVVDNSKYTFIDNDEGRFVCHSDDLIKMLA</sequence>
<organism evidence="1 2">
    <name type="scientific">Pseudobutyrivibrio ruminis</name>
    <dbReference type="NCBI Taxonomy" id="46206"/>
    <lineage>
        <taxon>Bacteria</taxon>
        <taxon>Bacillati</taxon>
        <taxon>Bacillota</taxon>
        <taxon>Clostridia</taxon>
        <taxon>Lachnospirales</taxon>
        <taxon>Lachnospiraceae</taxon>
        <taxon>Pseudobutyrivibrio</taxon>
    </lineage>
</organism>
<proteinExistence type="predicted"/>
<reference evidence="1 2" key="2">
    <citation type="submission" date="2017-10" db="EMBL/GenBank/DDBJ databases">
        <authorList>
            <person name="Banno H."/>
            <person name="Chua N.-H."/>
        </authorList>
    </citation>
    <scope>NUCLEOTIDE SEQUENCE [LARGE SCALE GENOMIC DNA]</scope>
    <source>
        <strain evidence="1 2">JK626</strain>
    </source>
</reference>
<dbReference type="AlphaFoldDB" id="A0A2G3DU06"/>
<name>A0A2G3DU06_9FIRM</name>
<accession>A0A2G3DU06</accession>
<dbReference type="RefSeq" id="WP_099392307.1">
    <property type="nucleotide sequence ID" value="NZ_PDYF01000024.1"/>
</dbReference>
<gene>
    <name evidence="1" type="ORF">CSX01_10195</name>
</gene>
<evidence type="ECO:0008006" key="3">
    <source>
        <dbReference type="Google" id="ProtNLM"/>
    </source>
</evidence>
<reference evidence="1 2" key="1">
    <citation type="submission" date="2017-10" db="EMBL/GenBank/DDBJ databases">
        <title>Resolving the taxonomy of Roseburia spp., Eubacterium rectale and Agathobacter spp. through phylogenomic analysis.</title>
        <authorList>
            <person name="Sheridan P.O."/>
            <person name="Walker A.W."/>
            <person name="Duncan S.H."/>
            <person name="Scott K.P."/>
            <person name="Toole P.W.O."/>
            <person name="Luis P."/>
            <person name="Flint H.J."/>
        </authorList>
    </citation>
    <scope>NUCLEOTIDE SEQUENCE [LARGE SCALE GENOMIC DNA]</scope>
    <source>
        <strain evidence="1 2">JK626</strain>
    </source>
</reference>
<dbReference type="Proteomes" id="UP000225889">
    <property type="component" value="Unassembled WGS sequence"/>
</dbReference>